<organism evidence="1 2">
    <name type="scientific">Dunaliella salina</name>
    <name type="common">Green alga</name>
    <name type="synonym">Protococcus salinus</name>
    <dbReference type="NCBI Taxonomy" id="3046"/>
    <lineage>
        <taxon>Eukaryota</taxon>
        <taxon>Viridiplantae</taxon>
        <taxon>Chlorophyta</taxon>
        <taxon>core chlorophytes</taxon>
        <taxon>Chlorophyceae</taxon>
        <taxon>CS clade</taxon>
        <taxon>Chlamydomonadales</taxon>
        <taxon>Dunaliellaceae</taxon>
        <taxon>Dunaliella</taxon>
    </lineage>
</organism>
<dbReference type="EMBL" id="MU069582">
    <property type="protein sequence ID" value="KAF5838351.1"/>
    <property type="molecule type" value="Genomic_DNA"/>
</dbReference>
<sequence length="83" mass="9201">MGAANAQATRFGIPPIDNYHYNNSRTGLMDFFTTGGLSQSDNGLHNAQIFYKHMPPADGGMKHSHLPHITHYGKKFDNKNSLV</sequence>
<evidence type="ECO:0000313" key="2">
    <source>
        <dbReference type="Proteomes" id="UP000815325"/>
    </source>
</evidence>
<protein>
    <recommendedName>
        <fullName evidence="3">Encoded protein</fullName>
    </recommendedName>
</protein>
<evidence type="ECO:0000313" key="1">
    <source>
        <dbReference type="EMBL" id="KAF5838351.1"/>
    </source>
</evidence>
<keyword evidence="2" id="KW-1185">Reference proteome</keyword>
<dbReference type="Proteomes" id="UP000815325">
    <property type="component" value="Unassembled WGS sequence"/>
</dbReference>
<name>A0ABQ7GUR2_DUNSA</name>
<accession>A0ABQ7GUR2</accession>
<reference evidence="1" key="1">
    <citation type="submission" date="2017-08" db="EMBL/GenBank/DDBJ databases">
        <authorList>
            <person name="Polle J.E."/>
            <person name="Barry K."/>
            <person name="Cushman J."/>
            <person name="Schmutz J."/>
            <person name="Tran D."/>
            <person name="Hathwaick L.T."/>
            <person name="Yim W.C."/>
            <person name="Jenkins J."/>
            <person name="Mckie-Krisberg Z.M."/>
            <person name="Prochnik S."/>
            <person name="Lindquist E."/>
            <person name="Dockter R.B."/>
            <person name="Adam C."/>
            <person name="Molina H."/>
            <person name="Bunkerborg J."/>
            <person name="Jin E."/>
            <person name="Buchheim M."/>
            <person name="Magnuson J."/>
        </authorList>
    </citation>
    <scope>NUCLEOTIDE SEQUENCE</scope>
    <source>
        <strain evidence="1">CCAP 19/18</strain>
    </source>
</reference>
<comment type="caution">
    <text evidence="1">The sequence shown here is derived from an EMBL/GenBank/DDBJ whole genome shotgun (WGS) entry which is preliminary data.</text>
</comment>
<proteinExistence type="predicted"/>
<evidence type="ECO:0008006" key="3">
    <source>
        <dbReference type="Google" id="ProtNLM"/>
    </source>
</evidence>
<gene>
    <name evidence="1" type="ORF">DUNSADRAFT_3022</name>
</gene>